<dbReference type="PANTHER" id="PTHR47186">
    <property type="entry name" value="LEUCINE-RICH REPEAT-CONTAINING PROTEIN 57"/>
    <property type="match status" value="1"/>
</dbReference>
<accession>A0AAW2DEM7</accession>
<name>A0AAW2DEM7_9ROSI</name>
<evidence type="ECO:0000256" key="3">
    <source>
        <dbReference type="SAM" id="MobiDB-lite"/>
    </source>
</evidence>
<dbReference type="InterPro" id="IPR032675">
    <property type="entry name" value="LRR_dom_sf"/>
</dbReference>
<feature type="domain" description="Disease resistance protein winged helix" evidence="4">
    <location>
        <begin position="237"/>
        <end position="305"/>
    </location>
</feature>
<keyword evidence="7" id="KW-1185">Reference proteome</keyword>
<gene>
    <name evidence="6" type="ORF">SO802_010595</name>
</gene>
<dbReference type="GO" id="GO:0006952">
    <property type="term" value="P:defense response"/>
    <property type="evidence" value="ECO:0007669"/>
    <property type="project" value="UniProtKB-KW"/>
</dbReference>
<dbReference type="InterPro" id="IPR036388">
    <property type="entry name" value="WH-like_DNA-bd_sf"/>
</dbReference>
<feature type="region of interest" description="Disordered" evidence="3">
    <location>
        <begin position="57"/>
        <end position="78"/>
    </location>
</feature>
<protein>
    <recommendedName>
        <fullName evidence="8">Disease resistance RPP13-like protein 4</fullName>
    </recommendedName>
</protein>
<sequence length="732" mass="83301">MAEEEDEITSLSQQKLAMSSSVDLSPRTNSNEILTIENIIATLATLLARLSEAKNSVPQCSSSNNTTGKSGSSNLNNNSHSLNDEYLFTYRQFDKLHRDLNQIKEDFQKLNKFEHDAGGPIKKLECSLDDIFKVVLEAPNDLYPVKQVQAKLSALKKDSMKLKLNFPSLPPKMSTKNSVVRRFSWSRNGSNSVVDELPSLRMNHKFLRSTIFTEYQKVFENLNTRLKLCLLSFAVLPDDVIVKKRLMIDWWVGESLVDPPTTGKKTAEDIADEILKELEVKGFIEPVKERRKLVANRFKMQPLVHCVVIMLAQDAGFFDYHFNGIPTVNSLRCNRAFLMKDEDGTLEQVLRNSPNLDQQKVQTIVNVNEPLPDLRFEWFAKMKNVNIVDWFSRMKNVNVLYLGRWQSSVQHHNEEQSLGQHHIEVQSTEFLKGLMSMKRLRLLSLQGISRINKLPDSIRKLTNLSILDLKACHSLEALPDGIASLKKLLHLDISECYLLDGMPKGLASLSELQVLKGFVLSNLKSRSLCTLEDLIGLKKLNKLTINTSSKAFPVEKDLYALRKLEALQKLAIAWSDESTNQENGVLNSVSTMNLDDRKQDSGAAKPTRAPSRLSSKLVIRRDPETLELPTKLKKLELQCFPHTGTPSWLKPGKLQSLKKLYIRGGKLNNLRQTQEGNDKWTAEILRLKYLDEFNMDWNELQTSFPKLIFLETVECVKISSCPCDEFGVWLKP</sequence>
<evidence type="ECO:0000259" key="5">
    <source>
        <dbReference type="Pfam" id="PF23598"/>
    </source>
</evidence>
<dbReference type="Pfam" id="PF23598">
    <property type="entry name" value="LRR_14"/>
    <property type="match status" value="1"/>
</dbReference>
<dbReference type="EMBL" id="JAZDWU010000003">
    <property type="protein sequence ID" value="KAL0009093.1"/>
    <property type="molecule type" value="Genomic_DNA"/>
</dbReference>
<feature type="compositionally biased region" description="Polar residues" evidence="3">
    <location>
        <begin position="9"/>
        <end position="25"/>
    </location>
</feature>
<dbReference type="Gene3D" id="1.10.10.10">
    <property type="entry name" value="Winged helix-like DNA-binding domain superfamily/Winged helix DNA-binding domain"/>
    <property type="match status" value="1"/>
</dbReference>
<dbReference type="InterPro" id="IPR058922">
    <property type="entry name" value="WHD_DRP"/>
</dbReference>
<dbReference type="Gene3D" id="3.80.10.10">
    <property type="entry name" value="Ribonuclease Inhibitor"/>
    <property type="match status" value="1"/>
</dbReference>
<organism evidence="6 7">
    <name type="scientific">Lithocarpus litseifolius</name>
    <dbReference type="NCBI Taxonomy" id="425828"/>
    <lineage>
        <taxon>Eukaryota</taxon>
        <taxon>Viridiplantae</taxon>
        <taxon>Streptophyta</taxon>
        <taxon>Embryophyta</taxon>
        <taxon>Tracheophyta</taxon>
        <taxon>Spermatophyta</taxon>
        <taxon>Magnoliopsida</taxon>
        <taxon>eudicotyledons</taxon>
        <taxon>Gunneridae</taxon>
        <taxon>Pentapetalae</taxon>
        <taxon>rosids</taxon>
        <taxon>fabids</taxon>
        <taxon>Fagales</taxon>
        <taxon>Fagaceae</taxon>
        <taxon>Lithocarpus</taxon>
    </lineage>
</organism>
<dbReference type="AlphaFoldDB" id="A0AAW2DEM7"/>
<feature type="region of interest" description="Disordered" evidence="3">
    <location>
        <begin position="591"/>
        <end position="613"/>
    </location>
</feature>
<dbReference type="Proteomes" id="UP001459277">
    <property type="component" value="Unassembled WGS sequence"/>
</dbReference>
<proteinExistence type="predicted"/>
<feature type="region of interest" description="Disordered" evidence="3">
    <location>
        <begin position="1"/>
        <end position="25"/>
    </location>
</feature>
<reference evidence="6 7" key="1">
    <citation type="submission" date="2024-01" db="EMBL/GenBank/DDBJ databases">
        <title>A telomere-to-telomere, gap-free genome of sweet tea (Lithocarpus litseifolius).</title>
        <authorList>
            <person name="Zhou J."/>
        </authorList>
    </citation>
    <scope>NUCLEOTIDE SEQUENCE [LARGE SCALE GENOMIC DNA]</scope>
    <source>
        <strain evidence="6">Zhou-2022a</strain>
        <tissue evidence="6">Leaf</tissue>
    </source>
</reference>
<keyword evidence="1" id="KW-0677">Repeat</keyword>
<evidence type="ECO:0000313" key="6">
    <source>
        <dbReference type="EMBL" id="KAL0009093.1"/>
    </source>
</evidence>
<evidence type="ECO:0008006" key="8">
    <source>
        <dbReference type="Google" id="ProtNLM"/>
    </source>
</evidence>
<dbReference type="InterPro" id="IPR055414">
    <property type="entry name" value="LRR_R13L4/SHOC2-like"/>
</dbReference>
<comment type="caution">
    <text evidence="6">The sequence shown here is derived from an EMBL/GenBank/DDBJ whole genome shotgun (WGS) entry which is preliminary data.</text>
</comment>
<dbReference type="SUPFAM" id="SSF52058">
    <property type="entry name" value="L domain-like"/>
    <property type="match status" value="1"/>
</dbReference>
<keyword evidence="2" id="KW-0611">Plant defense</keyword>
<evidence type="ECO:0000256" key="1">
    <source>
        <dbReference type="ARBA" id="ARBA00022737"/>
    </source>
</evidence>
<evidence type="ECO:0000256" key="2">
    <source>
        <dbReference type="ARBA" id="ARBA00022821"/>
    </source>
</evidence>
<evidence type="ECO:0000313" key="7">
    <source>
        <dbReference type="Proteomes" id="UP001459277"/>
    </source>
</evidence>
<feature type="compositionally biased region" description="Low complexity" evidence="3">
    <location>
        <begin position="61"/>
        <end position="78"/>
    </location>
</feature>
<feature type="domain" description="Disease resistance R13L4/SHOC-2-like LRR" evidence="5">
    <location>
        <begin position="427"/>
        <end position="585"/>
    </location>
</feature>
<evidence type="ECO:0000259" key="4">
    <source>
        <dbReference type="Pfam" id="PF23559"/>
    </source>
</evidence>
<dbReference type="PANTHER" id="PTHR47186:SF54">
    <property type="entry name" value="DISEASE RESISTANCE RPP13-LIKE PROTEIN 4"/>
    <property type="match status" value="1"/>
</dbReference>
<dbReference type="Pfam" id="PF23559">
    <property type="entry name" value="WHD_DRP"/>
    <property type="match status" value="1"/>
</dbReference>